<comment type="caution">
    <text evidence="1">The sequence shown here is derived from an EMBL/GenBank/DDBJ whole genome shotgun (WGS) entry which is preliminary data.</text>
</comment>
<accession>A0A023DYK6</accession>
<dbReference type="Proteomes" id="UP000024842">
    <property type="component" value="Unassembled WGS sequence"/>
</dbReference>
<gene>
    <name evidence="1" type="ORF">HE1_00386</name>
</gene>
<protein>
    <submittedName>
        <fullName evidence="1">Uncharacterized protein</fullName>
    </submittedName>
</protein>
<keyword evidence="2" id="KW-1185">Reference proteome</keyword>
<name>A0A023DYK6_9PROT</name>
<sequence length="84" mass="9410">MGKISRGVPEKYKLKAFVLYASGLSMNRIAQHFSVSATSVLKGAGTLGSRLRAKVTPFPKGKGIFKEVDEFWRYLKKEAKKLDF</sequence>
<evidence type="ECO:0000313" key="2">
    <source>
        <dbReference type="Proteomes" id="UP000024842"/>
    </source>
</evidence>
<evidence type="ECO:0000313" key="1">
    <source>
        <dbReference type="EMBL" id="GAJ46065.1"/>
    </source>
</evidence>
<proteinExistence type="predicted"/>
<dbReference type="RefSeq" id="WP_006289655.1">
    <property type="nucleotide sequence ID" value="NZ_BAUP01000059.1"/>
</dbReference>
<dbReference type="AlphaFoldDB" id="A0A023DYK6"/>
<reference evidence="1 2" key="1">
    <citation type="journal article" date="2014" name="FEMS Microbiol. Lett.">
        <title>Draft genome sequences of three Holospora species (Holospora obtusa, Holospora undulata, and Holospora elegans), endonuclear symbiotic bacteria of the ciliate Paramecium caudatum.</title>
        <authorList>
            <person name="Dohra H."/>
            <person name="Tanaka K."/>
            <person name="Suzuki T."/>
            <person name="Fujishima M."/>
            <person name="Suzuki H."/>
        </authorList>
    </citation>
    <scope>NUCLEOTIDE SEQUENCE [LARGE SCALE GENOMIC DNA]</scope>
    <source>
        <strain evidence="1 2">E1</strain>
    </source>
</reference>
<organism evidence="1 2">
    <name type="scientific">Holospora elegans E1</name>
    <dbReference type="NCBI Taxonomy" id="1427503"/>
    <lineage>
        <taxon>Bacteria</taxon>
        <taxon>Pseudomonadati</taxon>
        <taxon>Pseudomonadota</taxon>
        <taxon>Alphaproteobacteria</taxon>
        <taxon>Holosporales</taxon>
        <taxon>Holosporaceae</taxon>
        <taxon>Holospora</taxon>
    </lineage>
</organism>
<dbReference type="EMBL" id="BAUP01000059">
    <property type="protein sequence ID" value="GAJ46065.1"/>
    <property type="molecule type" value="Genomic_DNA"/>
</dbReference>